<gene>
    <name evidence="4" type="ORF">KIL84_017121</name>
</gene>
<keyword evidence="1" id="KW-0732">Signal</keyword>
<dbReference type="Gene3D" id="2.60.40.10">
    <property type="entry name" value="Immunoglobulins"/>
    <property type="match status" value="1"/>
</dbReference>
<dbReference type="InterPro" id="IPR007110">
    <property type="entry name" value="Ig-like_dom"/>
</dbReference>
<dbReference type="InterPro" id="IPR013106">
    <property type="entry name" value="Ig_V-set"/>
</dbReference>
<feature type="domain" description="Ig-like" evidence="3">
    <location>
        <begin position="96"/>
        <end position="176"/>
    </location>
</feature>
<evidence type="ECO:0000313" key="4">
    <source>
        <dbReference type="EMBL" id="KAH1173282.1"/>
    </source>
</evidence>
<dbReference type="GO" id="GO:0007166">
    <property type="term" value="P:cell surface receptor signaling pathway"/>
    <property type="evidence" value="ECO:0007669"/>
    <property type="project" value="TreeGrafter"/>
</dbReference>
<dbReference type="SUPFAM" id="SSF48726">
    <property type="entry name" value="Immunoglobulin"/>
    <property type="match status" value="1"/>
</dbReference>
<dbReference type="PROSITE" id="PS50835">
    <property type="entry name" value="IG_LIKE"/>
    <property type="match status" value="1"/>
</dbReference>
<keyword evidence="5" id="KW-1185">Reference proteome</keyword>
<dbReference type="EMBL" id="JAHDVG010000482">
    <property type="protein sequence ID" value="KAH1173282.1"/>
    <property type="molecule type" value="Genomic_DNA"/>
</dbReference>
<accession>A0A9D3X5P9</accession>
<evidence type="ECO:0000259" key="3">
    <source>
        <dbReference type="PROSITE" id="PS50835"/>
    </source>
</evidence>
<name>A0A9D3X5P9_9SAUR</name>
<sequence>MGINETREEEKVTAVNMWNVQGLKICFGCLSREKGQVTDKLWRKKREDLDTAEMGGVKDNSRVQVWVRGGVTLSKAKESVGLAYVEQLPFLTGVPGESQTLQCTLKETSHYWMYWYRQQEAEELGQLFYSSGDGSGTNFTAEPMSAWRKNNNWYLQWKKLSWSDSAVYYCACSTAQ</sequence>
<dbReference type="PANTHER" id="PTHR23268">
    <property type="entry name" value="T-CELL RECEPTOR BETA CHAIN"/>
    <property type="match status" value="1"/>
</dbReference>
<dbReference type="GO" id="GO:0005886">
    <property type="term" value="C:plasma membrane"/>
    <property type="evidence" value="ECO:0007669"/>
    <property type="project" value="TreeGrafter"/>
</dbReference>
<dbReference type="PANTHER" id="PTHR23268:SF31">
    <property type="entry name" value="T CELL RECEPTOR BETA VARIABLE 30"/>
    <property type="match status" value="1"/>
</dbReference>
<dbReference type="InterPro" id="IPR036179">
    <property type="entry name" value="Ig-like_dom_sf"/>
</dbReference>
<organism evidence="4 5">
    <name type="scientific">Mauremys mutica</name>
    <name type="common">yellowpond turtle</name>
    <dbReference type="NCBI Taxonomy" id="74926"/>
    <lineage>
        <taxon>Eukaryota</taxon>
        <taxon>Metazoa</taxon>
        <taxon>Chordata</taxon>
        <taxon>Craniata</taxon>
        <taxon>Vertebrata</taxon>
        <taxon>Euteleostomi</taxon>
        <taxon>Archelosauria</taxon>
        <taxon>Testudinata</taxon>
        <taxon>Testudines</taxon>
        <taxon>Cryptodira</taxon>
        <taxon>Durocryptodira</taxon>
        <taxon>Testudinoidea</taxon>
        <taxon>Geoemydidae</taxon>
        <taxon>Geoemydinae</taxon>
        <taxon>Mauremys</taxon>
    </lineage>
</organism>
<evidence type="ECO:0000313" key="5">
    <source>
        <dbReference type="Proteomes" id="UP000827986"/>
    </source>
</evidence>
<protein>
    <recommendedName>
        <fullName evidence="3">Ig-like domain-containing protein</fullName>
    </recommendedName>
</protein>
<dbReference type="InterPro" id="IPR013783">
    <property type="entry name" value="Ig-like_fold"/>
</dbReference>
<reference evidence="4" key="1">
    <citation type="submission" date="2021-09" db="EMBL/GenBank/DDBJ databases">
        <title>The genome of Mauremys mutica provides insights into the evolution of semi-aquatic lifestyle.</title>
        <authorList>
            <person name="Gong S."/>
            <person name="Gao Y."/>
        </authorList>
    </citation>
    <scope>NUCLEOTIDE SEQUENCE</scope>
    <source>
        <strain evidence="4">MM-2020</strain>
        <tissue evidence="4">Muscle</tissue>
    </source>
</reference>
<dbReference type="AlphaFoldDB" id="A0A9D3X5P9"/>
<dbReference type="Proteomes" id="UP000827986">
    <property type="component" value="Unassembled WGS sequence"/>
</dbReference>
<dbReference type="InterPro" id="IPR050413">
    <property type="entry name" value="TCR_beta_variable"/>
</dbReference>
<proteinExistence type="predicted"/>
<evidence type="ECO:0000256" key="1">
    <source>
        <dbReference type="ARBA" id="ARBA00022729"/>
    </source>
</evidence>
<evidence type="ECO:0000256" key="2">
    <source>
        <dbReference type="ARBA" id="ARBA00022859"/>
    </source>
</evidence>
<dbReference type="Pfam" id="PF07686">
    <property type="entry name" value="V-set"/>
    <property type="match status" value="1"/>
</dbReference>
<keyword evidence="2" id="KW-0391">Immunity</keyword>
<dbReference type="GO" id="GO:0002376">
    <property type="term" value="P:immune system process"/>
    <property type="evidence" value="ECO:0007669"/>
    <property type="project" value="UniProtKB-KW"/>
</dbReference>
<comment type="caution">
    <text evidence="4">The sequence shown here is derived from an EMBL/GenBank/DDBJ whole genome shotgun (WGS) entry which is preliminary data.</text>
</comment>